<dbReference type="PANTHER" id="PTHR48277:SF1">
    <property type="entry name" value="MITOCHONDRIAL RIBOSOMAL PROTEIN S5"/>
    <property type="match status" value="1"/>
</dbReference>
<dbReference type="SUPFAM" id="SSF54768">
    <property type="entry name" value="dsRNA-binding domain-like"/>
    <property type="match status" value="1"/>
</dbReference>
<dbReference type="GO" id="GO:0005840">
    <property type="term" value="C:ribosome"/>
    <property type="evidence" value="ECO:0007669"/>
    <property type="project" value="UniProtKB-KW"/>
</dbReference>
<organism evidence="7 8">
    <name type="scientific">Monilinia laxa</name>
    <name type="common">Brown rot fungus</name>
    <name type="synonym">Sclerotinia laxa</name>
    <dbReference type="NCBI Taxonomy" id="61186"/>
    <lineage>
        <taxon>Eukaryota</taxon>
        <taxon>Fungi</taxon>
        <taxon>Dikarya</taxon>
        <taxon>Ascomycota</taxon>
        <taxon>Pezizomycotina</taxon>
        <taxon>Leotiomycetes</taxon>
        <taxon>Helotiales</taxon>
        <taxon>Sclerotiniaceae</taxon>
        <taxon>Monilinia</taxon>
    </lineage>
</organism>
<feature type="domain" description="Small ribosomal subunit protein uS5 C-terminal" evidence="6">
    <location>
        <begin position="312"/>
        <end position="382"/>
    </location>
</feature>
<feature type="region of interest" description="Disordered" evidence="4">
    <location>
        <begin position="213"/>
        <end position="232"/>
    </location>
</feature>
<evidence type="ECO:0000256" key="4">
    <source>
        <dbReference type="SAM" id="MobiDB-lite"/>
    </source>
</evidence>
<dbReference type="InterPro" id="IPR014721">
    <property type="entry name" value="Ribsml_uS5_D2-typ_fold_subgr"/>
</dbReference>
<keyword evidence="3" id="KW-0687">Ribonucleoprotein</keyword>
<dbReference type="FunFam" id="3.30.230.10:FF:000041">
    <property type="entry name" value="37S ribosomal protein S5"/>
    <property type="match status" value="1"/>
</dbReference>
<dbReference type="GO" id="GO:0006412">
    <property type="term" value="P:translation"/>
    <property type="evidence" value="ECO:0007669"/>
    <property type="project" value="InterPro"/>
</dbReference>
<protein>
    <recommendedName>
        <fullName evidence="9">S5 DRBM domain-containing protein</fullName>
    </recommendedName>
</protein>
<proteinExistence type="inferred from homology"/>
<dbReference type="Gene3D" id="3.30.160.20">
    <property type="match status" value="1"/>
</dbReference>
<dbReference type="GO" id="GO:1990904">
    <property type="term" value="C:ribonucleoprotein complex"/>
    <property type="evidence" value="ECO:0007669"/>
    <property type="project" value="UniProtKB-KW"/>
</dbReference>
<dbReference type="Proteomes" id="UP000326757">
    <property type="component" value="Unassembled WGS sequence"/>
</dbReference>
<evidence type="ECO:0000256" key="1">
    <source>
        <dbReference type="ARBA" id="ARBA00008945"/>
    </source>
</evidence>
<feature type="domain" description="S5 DRBM" evidence="5">
    <location>
        <begin position="257"/>
        <end position="299"/>
    </location>
</feature>
<accession>A0A5N6JYX1</accession>
<dbReference type="InterPro" id="IPR020568">
    <property type="entry name" value="Ribosomal_Su5_D2-typ_SF"/>
</dbReference>
<dbReference type="GO" id="GO:0003723">
    <property type="term" value="F:RNA binding"/>
    <property type="evidence" value="ECO:0007669"/>
    <property type="project" value="InterPro"/>
</dbReference>
<comment type="similarity">
    <text evidence="1">Belongs to the universal ribosomal protein uS5 family.</text>
</comment>
<evidence type="ECO:0000259" key="5">
    <source>
        <dbReference type="Pfam" id="PF00333"/>
    </source>
</evidence>
<evidence type="ECO:0000256" key="3">
    <source>
        <dbReference type="ARBA" id="ARBA00023274"/>
    </source>
</evidence>
<evidence type="ECO:0008006" key="9">
    <source>
        <dbReference type="Google" id="ProtNLM"/>
    </source>
</evidence>
<dbReference type="Pfam" id="PF03719">
    <property type="entry name" value="Ribosomal_S5_C"/>
    <property type="match status" value="1"/>
</dbReference>
<dbReference type="GO" id="GO:0003735">
    <property type="term" value="F:structural constituent of ribosome"/>
    <property type="evidence" value="ECO:0007669"/>
    <property type="project" value="InterPro"/>
</dbReference>
<dbReference type="Gene3D" id="3.30.230.10">
    <property type="match status" value="1"/>
</dbReference>
<dbReference type="InterPro" id="IPR013810">
    <property type="entry name" value="Ribosomal_uS5_N"/>
</dbReference>
<sequence length="398" mass="45135">MSVSRPARCLFNAPLPKLRPLTRRQNFHASTPLPIRYRTRFSIRKQSELDDVPAKELYPAYSKEERALLGKRYTPEQIAAIEVAEEVIDPDDLKSHGMIRTDLGGLKYMDDLSMTQPVIDKKIMDYRIDPNWTLDQDKIGEEFVAYMDKVMEENPEDVDPEDPEWEKKHRPNRLDSLKALQKEMGDPSTFAFAPQVPGDFTKEPGQANVEVAREVDEDDEEGRDPRDPDGIYTKLRHQTGLTMDDILSLDTKILSYMYVLAIAGNGKGRLGIGEAKGQEPEDTNNNAKIAAIKNMQPVPRYEERTIFGDVEGKVSAVEVKLMARPPGFGLRCQKIIFDMAKAVGIHDLSAKVPRSRNKMNTVKATYQALMKQRIPDEIARGRGKKLVDVRKVYYGGRV</sequence>
<dbReference type="InterPro" id="IPR000851">
    <property type="entry name" value="Ribosomal_uS5"/>
</dbReference>
<keyword evidence="8" id="KW-1185">Reference proteome</keyword>
<dbReference type="PANTHER" id="PTHR48277">
    <property type="entry name" value="MITOCHONDRIAL RIBOSOMAL PROTEIN S5"/>
    <property type="match status" value="1"/>
</dbReference>
<reference evidence="7 8" key="1">
    <citation type="submission" date="2019-06" db="EMBL/GenBank/DDBJ databases">
        <title>Genome Sequence of the Brown Rot Fungal Pathogen Monilinia laxa.</title>
        <authorList>
            <person name="De Miccolis Angelini R.M."/>
            <person name="Landi L."/>
            <person name="Abate D."/>
            <person name="Pollastro S."/>
            <person name="Romanazzi G."/>
            <person name="Faretra F."/>
        </authorList>
    </citation>
    <scope>NUCLEOTIDE SEQUENCE [LARGE SCALE GENOMIC DNA]</scope>
    <source>
        <strain evidence="7 8">Mlax316</strain>
    </source>
</reference>
<dbReference type="Pfam" id="PF00333">
    <property type="entry name" value="Ribosomal_S5"/>
    <property type="match status" value="1"/>
</dbReference>
<dbReference type="AlphaFoldDB" id="A0A5N6JYX1"/>
<dbReference type="EMBL" id="VIGI01000011">
    <property type="protein sequence ID" value="KAB8294287.1"/>
    <property type="molecule type" value="Genomic_DNA"/>
</dbReference>
<evidence type="ECO:0000313" key="8">
    <source>
        <dbReference type="Proteomes" id="UP000326757"/>
    </source>
</evidence>
<comment type="caution">
    <text evidence="7">The sequence shown here is derived from an EMBL/GenBank/DDBJ whole genome shotgun (WGS) entry which is preliminary data.</text>
</comment>
<dbReference type="OrthoDB" id="309483at2759"/>
<evidence type="ECO:0000259" key="6">
    <source>
        <dbReference type="Pfam" id="PF03719"/>
    </source>
</evidence>
<dbReference type="InterPro" id="IPR005324">
    <property type="entry name" value="Ribosomal_uS5_C"/>
</dbReference>
<keyword evidence="2" id="KW-0689">Ribosomal protein</keyword>
<dbReference type="SUPFAM" id="SSF54211">
    <property type="entry name" value="Ribosomal protein S5 domain 2-like"/>
    <property type="match status" value="1"/>
</dbReference>
<evidence type="ECO:0000313" key="7">
    <source>
        <dbReference type="EMBL" id="KAB8294287.1"/>
    </source>
</evidence>
<name>A0A5N6JYX1_MONLA</name>
<evidence type="ECO:0000256" key="2">
    <source>
        <dbReference type="ARBA" id="ARBA00022980"/>
    </source>
</evidence>
<gene>
    <name evidence="7" type="ORF">EYC80_009713</name>
</gene>